<dbReference type="AlphaFoldDB" id="A0A9P0APG3"/>
<dbReference type="Proteomes" id="UP001152759">
    <property type="component" value="Chromosome 8"/>
</dbReference>
<organism evidence="2 3">
    <name type="scientific">Bemisia tabaci</name>
    <name type="common">Sweetpotato whitefly</name>
    <name type="synonym">Aleurodes tabaci</name>
    <dbReference type="NCBI Taxonomy" id="7038"/>
    <lineage>
        <taxon>Eukaryota</taxon>
        <taxon>Metazoa</taxon>
        <taxon>Ecdysozoa</taxon>
        <taxon>Arthropoda</taxon>
        <taxon>Hexapoda</taxon>
        <taxon>Insecta</taxon>
        <taxon>Pterygota</taxon>
        <taxon>Neoptera</taxon>
        <taxon>Paraneoptera</taxon>
        <taxon>Hemiptera</taxon>
        <taxon>Sternorrhyncha</taxon>
        <taxon>Aleyrodoidea</taxon>
        <taxon>Aleyrodidae</taxon>
        <taxon>Aleyrodinae</taxon>
        <taxon>Bemisia</taxon>
    </lineage>
</organism>
<accession>A0A9P0APG3</accession>
<evidence type="ECO:0000313" key="3">
    <source>
        <dbReference type="Proteomes" id="UP001152759"/>
    </source>
</evidence>
<reference evidence="2" key="1">
    <citation type="submission" date="2021-12" db="EMBL/GenBank/DDBJ databases">
        <authorList>
            <person name="King R."/>
        </authorList>
    </citation>
    <scope>NUCLEOTIDE SEQUENCE</scope>
</reference>
<feature type="region of interest" description="Disordered" evidence="1">
    <location>
        <begin position="212"/>
        <end position="236"/>
    </location>
</feature>
<gene>
    <name evidence="2" type="ORF">BEMITA_LOCUS13210</name>
</gene>
<evidence type="ECO:0000256" key="1">
    <source>
        <dbReference type="SAM" id="MobiDB-lite"/>
    </source>
</evidence>
<dbReference type="EMBL" id="OU963869">
    <property type="protein sequence ID" value="CAH0394967.1"/>
    <property type="molecule type" value="Genomic_DNA"/>
</dbReference>
<keyword evidence="3" id="KW-1185">Reference proteome</keyword>
<evidence type="ECO:0000313" key="2">
    <source>
        <dbReference type="EMBL" id="CAH0394967.1"/>
    </source>
</evidence>
<proteinExistence type="predicted"/>
<name>A0A9P0APG3_BEMTA</name>
<sequence>MCPDYLVNFFSVADIKTFTLNSQDVVMDLAGYVAVLDKIVKLYYEDYYRTFLMYVFKYEVDMRLKRRTRIKLVSALNIVLPKMMDPCFIMAHQTTAKALVDANKSCSSYCKVLVVAADIYKEESKTCKTRWTEGKCEKKRCICLKPTRGLSVLTTRAPMHRCNNQVVQANIQGIFRSVGTKWWWTKGLMRWIFELPDFINKDLCSRMPDGTRLLRPADSNSKEEQPNNSKKETTGT</sequence>
<feature type="compositionally biased region" description="Basic and acidic residues" evidence="1">
    <location>
        <begin position="220"/>
        <end position="236"/>
    </location>
</feature>
<protein>
    <submittedName>
        <fullName evidence="2">Uncharacterized protein</fullName>
    </submittedName>
</protein>